<evidence type="ECO:0000313" key="6">
    <source>
        <dbReference type="EMBL" id="KAH0468169.1"/>
    </source>
</evidence>
<keyword evidence="3" id="KW-1133">Transmembrane helix</keyword>
<keyword evidence="2" id="KW-0325">Glycoprotein</keyword>
<keyword evidence="1" id="KW-0479">Metal-binding</keyword>
<dbReference type="PANTHER" id="PTHR33021:SF339">
    <property type="entry name" value="OS07G0570600 PROTEIN"/>
    <property type="match status" value="1"/>
</dbReference>
<dbReference type="AlphaFoldDB" id="A0AAV7HKB2"/>
<proteinExistence type="predicted"/>
<dbReference type="Gene3D" id="2.60.40.420">
    <property type="entry name" value="Cupredoxins - blue copper proteins"/>
    <property type="match status" value="1"/>
</dbReference>
<accession>A0AAV7HKB2</accession>
<dbReference type="FunFam" id="2.60.40.420:FF:000003">
    <property type="entry name" value="Blue copper"/>
    <property type="match status" value="1"/>
</dbReference>
<organism evidence="6 7">
    <name type="scientific">Dendrobium chrysotoxum</name>
    <name type="common">Orchid</name>
    <dbReference type="NCBI Taxonomy" id="161865"/>
    <lineage>
        <taxon>Eukaryota</taxon>
        <taxon>Viridiplantae</taxon>
        <taxon>Streptophyta</taxon>
        <taxon>Embryophyta</taxon>
        <taxon>Tracheophyta</taxon>
        <taxon>Spermatophyta</taxon>
        <taxon>Magnoliopsida</taxon>
        <taxon>Liliopsida</taxon>
        <taxon>Asparagales</taxon>
        <taxon>Orchidaceae</taxon>
        <taxon>Epidendroideae</taxon>
        <taxon>Malaxideae</taxon>
        <taxon>Dendrobiinae</taxon>
        <taxon>Dendrobium</taxon>
    </lineage>
</organism>
<dbReference type="Pfam" id="PF02298">
    <property type="entry name" value="Cu_bind_like"/>
    <property type="match status" value="1"/>
</dbReference>
<dbReference type="GO" id="GO:0009055">
    <property type="term" value="F:electron transfer activity"/>
    <property type="evidence" value="ECO:0007669"/>
    <property type="project" value="InterPro"/>
</dbReference>
<dbReference type="InterPro" id="IPR008972">
    <property type="entry name" value="Cupredoxin"/>
</dbReference>
<feature type="domain" description="Phytocyanin" evidence="5">
    <location>
        <begin position="23"/>
        <end position="122"/>
    </location>
</feature>
<dbReference type="InterPro" id="IPR003245">
    <property type="entry name" value="Phytocyanin_dom"/>
</dbReference>
<feature type="transmembrane region" description="Helical" evidence="3">
    <location>
        <begin position="144"/>
        <end position="167"/>
    </location>
</feature>
<keyword evidence="4" id="KW-0732">Signal</keyword>
<keyword evidence="3" id="KW-0472">Membrane</keyword>
<feature type="chain" id="PRO_5043552177" description="Phytocyanin domain-containing protein" evidence="4">
    <location>
        <begin position="19"/>
        <end position="170"/>
    </location>
</feature>
<dbReference type="PANTHER" id="PTHR33021">
    <property type="entry name" value="BLUE COPPER PROTEIN"/>
    <property type="match status" value="1"/>
</dbReference>
<evidence type="ECO:0000256" key="1">
    <source>
        <dbReference type="ARBA" id="ARBA00022723"/>
    </source>
</evidence>
<dbReference type="Proteomes" id="UP000775213">
    <property type="component" value="Unassembled WGS sequence"/>
</dbReference>
<dbReference type="GO" id="GO:0005886">
    <property type="term" value="C:plasma membrane"/>
    <property type="evidence" value="ECO:0007669"/>
    <property type="project" value="TreeGrafter"/>
</dbReference>
<dbReference type="EMBL" id="JAGFBR010000004">
    <property type="protein sequence ID" value="KAH0468169.1"/>
    <property type="molecule type" value="Genomic_DNA"/>
</dbReference>
<gene>
    <name evidence="6" type="ORF">IEQ34_003202</name>
</gene>
<name>A0AAV7HKB2_DENCH</name>
<evidence type="ECO:0000256" key="4">
    <source>
        <dbReference type="SAM" id="SignalP"/>
    </source>
</evidence>
<evidence type="ECO:0000256" key="2">
    <source>
        <dbReference type="ARBA" id="ARBA00023180"/>
    </source>
</evidence>
<comment type="caution">
    <text evidence="6">The sequence shown here is derived from an EMBL/GenBank/DDBJ whole genome shotgun (WGS) entry which is preliminary data.</text>
</comment>
<keyword evidence="3" id="KW-0812">Transmembrane</keyword>
<dbReference type="GO" id="GO:0046872">
    <property type="term" value="F:metal ion binding"/>
    <property type="evidence" value="ECO:0007669"/>
    <property type="project" value="UniProtKB-KW"/>
</dbReference>
<evidence type="ECO:0000256" key="3">
    <source>
        <dbReference type="SAM" id="Phobius"/>
    </source>
</evidence>
<dbReference type="CDD" id="cd04216">
    <property type="entry name" value="Phytocyanin"/>
    <property type="match status" value="1"/>
</dbReference>
<feature type="signal peptide" evidence="4">
    <location>
        <begin position="1"/>
        <end position="18"/>
    </location>
</feature>
<evidence type="ECO:0000259" key="5">
    <source>
        <dbReference type="PROSITE" id="PS51485"/>
    </source>
</evidence>
<sequence length="170" mass="18139">MRASIVIALLIAATGAASLTTASVHNVGDFAGWTVEVNYSVWSSTKSFNVGDIIVFIYNKSLHDVVELEEADFSSCNVASPISTYSTGNDSITIYRYGHSFFACGFPGHCVAGQKLDIYVPKNLSATLSARRSAHHGKGETTSISGYGMVAVVVTVTVSVIILRFVIFTC</sequence>
<reference evidence="6 7" key="1">
    <citation type="journal article" date="2021" name="Hortic Res">
        <title>Chromosome-scale assembly of the Dendrobium chrysotoxum genome enhances the understanding of orchid evolution.</title>
        <authorList>
            <person name="Zhang Y."/>
            <person name="Zhang G.Q."/>
            <person name="Zhang D."/>
            <person name="Liu X.D."/>
            <person name="Xu X.Y."/>
            <person name="Sun W.H."/>
            <person name="Yu X."/>
            <person name="Zhu X."/>
            <person name="Wang Z.W."/>
            <person name="Zhao X."/>
            <person name="Zhong W.Y."/>
            <person name="Chen H."/>
            <person name="Yin W.L."/>
            <person name="Huang T."/>
            <person name="Niu S.C."/>
            <person name="Liu Z.J."/>
        </authorList>
    </citation>
    <scope>NUCLEOTIDE SEQUENCE [LARGE SCALE GENOMIC DNA]</scope>
    <source>
        <strain evidence="6">Lindl</strain>
    </source>
</reference>
<evidence type="ECO:0000313" key="7">
    <source>
        <dbReference type="Proteomes" id="UP000775213"/>
    </source>
</evidence>
<dbReference type="PROSITE" id="PS51485">
    <property type="entry name" value="PHYTOCYANIN"/>
    <property type="match status" value="1"/>
</dbReference>
<protein>
    <recommendedName>
        <fullName evidence="5">Phytocyanin domain-containing protein</fullName>
    </recommendedName>
</protein>
<dbReference type="SUPFAM" id="SSF49503">
    <property type="entry name" value="Cupredoxins"/>
    <property type="match status" value="1"/>
</dbReference>
<dbReference type="InterPro" id="IPR039391">
    <property type="entry name" value="Phytocyanin-like"/>
</dbReference>
<keyword evidence="7" id="KW-1185">Reference proteome</keyword>